<dbReference type="Gene3D" id="3.40.640.10">
    <property type="entry name" value="Type I PLP-dependent aspartate aminotransferase-like (Major domain)"/>
    <property type="match status" value="1"/>
</dbReference>
<name>A0A6J5YX69_9ZZZZ</name>
<dbReference type="AlphaFoldDB" id="A0A6J5YX69"/>
<protein>
    <submittedName>
        <fullName evidence="1">Unannotated protein</fullName>
    </submittedName>
</protein>
<dbReference type="SUPFAM" id="SSF53383">
    <property type="entry name" value="PLP-dependent transferases"/>
    <property type="match status" value="1"/>
</dbReference>
<dbReference type="InterPro" id="IPR015422">
    <property type="entry name" value="PyrdxlP-dep_Trfase_small"/>
</dbReference>
<proteinExistence type="predicted"/>
<organism evidence="1">
    <name type="scientific">freshwater metagenome</name>
    <dbReference type="NCBI Taxonomy" id="449393"/>
    <lineage>
        <taxon>unclassified sequences</taxon>
        <taxon>metagenomes</taxon>
        <taxon>ecological metagenomes</taxon>
    </lineage>
</organism>
<sequence length="131" mass="14771">MVFLNPQFSDAVKYVRKSAMQLSSKMRFSSAQLLAMFGTDLYLRNANHANAMAQRLYSGIKDIPGVSINGGPQANALFPILAPEVIERLQSQFKFYVWNHLTGQVRWMCSWDTTEQDVDMFVAAVTAECAR</sequence>
<dbReference type="EMBL" id="CAESAJ010000024">
    <property type="protein sequence ID" value="CAB4333658.1"/>
    <property type="molecule type" value="Genomic_DNA"/>
</dbReference>
<accession>A0A6J5YX69</accession>
<evidence type="ECO:0000313" key="1">
    <source>
        <dbReference type="EMBL" id="CAB4333658.1"/>
    </source>
</evidence>
<reference evidence="1" key="1">
    <citation type="submission" date="2020-05" db="EMBL/GenBank/DDBJ databases">
        <authorList>
            <person name="Chiriac C."/>
            <person name="Salcher M."/>
            <person name="Ghai R."/>
            <person name="Kavagutti S V."/>
        </authorList>
    </citation>
    <scope>NUCLEOTIDE SEQUENCE</scope>
</reference>
<dbReference type="InterPro" id="IPR015424">
    <property type="entry name" value="PyrdxlP-dep_Trfase"/>
</dbReference>
<gene>
    <name evidence="1" type="ORF">UFOPK3770_00398</name>
</gene>
<dbReference type="Gene3D" id="3.90.1150.10">
    <property type="entry name" value="Aspartate Aminotransferase, domain 1"/>
    <property type="match status" value="1"/>
</dbReference>
<dbReference type="InterPro" id="IPR015421">
    <property type="entry name" value="PyrdxlP-dep_Trfase_major"/>
</dbReference>